<feature type="domain" description="ClpX-type ZB" evidence="7">
    <location>
        <begin position="74"/>
        <end position="127"/>
    </location>
</feature>
<feature type="region of interest" description="Disordered" evidence="6">
    <location>
        <begin position="50"/>
        <end position="79"/>
    </location>
</feature>
<dbReference type="AlphaFoldDB" id="A0ABD0SP74"/>
<keyword evidence="1" id="KW-0479">Metal-binding</keyword>
<keyword evidence="10" id="KW-1185">Reference proteome</keyword>
<dbReference type="InterPro" id="IPR003593">
    <property type="entry name" value="AAA+_ATPase"/>
</dbReference>
<dbReference type="EMBL" id="JBEDNZ010000018">
    <property type="protein sequence ID" value="KAL0820828.1"/>
    <property type="molecule type" value="Genomic_DNA"/>
</dbReference>
<dbReference type="Proteomes" id="UP001549921">
    <property type="component" value="Unassembled WGS sequence"/>
</dbReference>
<dbReference type="PANTHER" id="PTHR48102">
    <property type="entry name" value="ATP-DEPENDENT CLP PROTEASE ATP-BINDING SUBUNIT CLPX-LIKE, MITOCHONDRIAL-RELATED"/>
    <property type="match status" value="1"/>
</dbReference>
<dbReference type="SUPFAM" id="SSF52540">
    <property type="entry name" value="P-loop containing nucleoside triphosphate hydrolases"/>
    <property type="match status" value="1"/>
</dbReference>
<accession>A0ABD0SP74</accession>
<dbReference type="EMBL" id="JBEDNZ010000018">
    <property type="protein sequence ID" value="KAL0820829.1"/>
    <property type="molecule type" value="Genomic_DNA"/>
</dbReference>
<dbReference type="GO" id="GO:0046872">
    <property type="term" value="F:metal ion binding"/>
    <property type="evidence" value="ECO:0007669"/>
    <property type="project" value="UniProtKB-KW"/>
</dbReference>
<evidence type="ECO:0000313" key="10">
    <source>
        <dbReference type="Proteomes" id="UP001549920"/>
    </source>
</evidence>
<evidence type="ECO:0000256" key="4">
    <source>
        <dbReference type="ARBA" id="ARBA00022840"/>
    </source>
</evidence>
<evidence type="ECO:0000256" key="2">
    <source>
        <dbReference type="ARBA" id="ARBA00022741"/>
    </source>
</evidence>
<dbReference type="Gene3D" id="1.10.8.60">
    <property type="match status" value="1"/>
</dbReference>
<dbReference type="InterPro" id="IPR004487">
    <property type="entry name" value="Clp_protease_ATP-bd_su_ClpX"/>
</dbReference>
<dbReference type="FunFam" id="1.10.8.60:FF:000002">
    <property type="entry name" value="ATP-dependent Clp protease ATP-binding subunit ClpX"/>
    <property type="match status" value="1"/>
</dbReference>
<keyword evidence="5" id="KW-0143">Chaperone</keyword>
<reference evidence="10 11" key="1">
    <citation type="submission" date="2024-06" db="EMBL/GenBank/DDBJ databases">
        <title>A chromosome-level genome assembly of beet webworm, Loxostege sticticalis.</title>
        <authorList>
            <person name="Zhang Y."/>
        </authorList>
    </citation>
    <scope>NUCLEOTIDE SEQUENCE [LARGE SCALE GENOMIC DNA]</scope>
    <source>
        <strain evidence="9">AQ026</strain>
        <strain evidence="8">AQ028</strain>
        <tissue evidence="8">Male pupae</tissue>
        <tissue evidence="9">Whole body</tissue>
    </source>
</reference>
<evidence type="ECO:0000313" key="8">
    <source>
        <dbReference type="EMBL" id="KAL0820829.1"/>
    </source>
</evidence>
<sequence>MSSVRLSLVSVGRIARRNCHLTSGVQQCRTLRRSSPRSLSTCAVLCKSPTEQPPGPPHAPPPKDAVNSGNTSGGKKSGSGNGVLTCPKCGDPCTHVETFVSSTRFVKCDKCHHFFVVLSEVDTKKSIKDNADTKSGFYRKPPPPPKKIFEYLNKHVVGQEYAKKVLSVAVYNHYKRIYNNVTSGAPADAHHPLHHTHRDLLHISHGTSPGGGGGAEVLERQQHELRLDKSNVLLLGPTGCGKTLLAQTIAQCLDVPFAICDCTTLTQAGYVGEDIESVIAKLLQDANFNVERAQTGIVFLDEVDKIGAVPGIHQLRDVGGEGVQQGMLKMLEGAVVSVPERNSRKLRGDAVQVDTTNILFVASGAYNGLDRLVQRRNNEKYLGFGAWDSRSGRRAALQAAAADASPHADAAAENDERDAWLRKVQARDLIDFGMIPEFVGRFPVLVPFHSLNQDLLVRILTEPKNAMVSQYKLLFAMDKCELSFSSEALRAVAALAMERKTGARGLRAIMENLLLEVMFEIPGSDITSVHIHEGCVNKNEAPRVQRRREAERDHAADLDDWPSVRVHN</sequence>
<dbReference type="CDD" id="cd19497">
    <property type="entry name" value="RecA-like_ClpX"/>
    <property type="match status" value="1"/>
</dbReference>
<dbReference type="SMART" id="SM00382">
    <property type="entry name" value="AAA"/>
    <property type="match status" value="1"/>
</dbReference>
<evidence type="ECO:0000259" key="7">
    <source>
        <dbReference type="PROSITE" id="PS51902"/>
    </source>
</evidence>
<dbReference type="SMART" id="SM01086">
    <property type="entry name" value="ClpB_D2-small"/>
    <property type="match status" value="1"/>
</dbReference>
<dbReference type="InterPro" id="IPR059188">
    <property type="entry name" value="Znf_CLPX-like"/>
</dbReference>
<dbReference type="PROSITE" id="PS51902">
    <property type="entry name" value="CLPX_ZB"/>
    <property type="match status" value="1"/>
</dbReference>
<dbReference type="GO" id="GO:0005524">
    <property type="term" value="F:ATP binding"/>
    <property type="evidence" value="ECO:0007669"/>
    <property type="project" value="UniProtKB-KW"/>
</dbReference>
<dbReference type="EMBL" id="JBEUOH010000018">
    <property type="protein sequence ID" value="KAL0870269.1"/>
    <property type="molecule type" value="Genomic_DNA"/>
</dbReference>
<dbReference type="InterPro" id="IPR027417">
    <property type="entry name" value="P-loop_NTPase"/>
</dbReference>
<evidence type="ECO:0000256" key="6">
    <source>
        <dbReference type="SAM" id="MobiDB-lite"/>
    </source>
</evidence>
<comment type="caution">
    <text evidence="8">The sequence shown here is derived from an EMBL/GenBank/DDBJ whole genome shotgun (WGS) entry which is preliminary data.</text>
</comment>
<evidence type="ECO:0000313" key="9">
    <source>
        <dbReference type="EMBL" id="KAL0870268.1"/>
    </source>
</evidence>
<proteinExistence type="predicted"/>
<name>A0ABD0SP74_LOXSC</name>
<dbReference type="InterPro" id="IPR003959">
    <property type="entry name" value="ATPase_AAA_core"/>
</dbReference>
<evidence type="ECO:0000313" key="11">
    <source>
        <dbReference type="Proteomes" id="UP001549921"/>
    </source>
</evidence>
<dbReference type="InterPro" id="IPR019489">
    <property type="entry name" value="Clp_ATPase_C"/>
</dbReference>
<dbReference type="Pfam" id="PF07724">
    <property type="entry name" value="AAA_2"/>
    <property type="match status" value="1"/>
</dbReference>
<dbReference type="NCBIfam" id="NF003745">
    <property type="entry name" value="PRK05342.1"/>
    <property type="match status" value="1"/>
</dbReference>
<dbReference type="Gene3D" id="3.40.50.300">
    <property type="entry name" value="P-loop containing nucleotide triphosphate hydrolases"/>
    <property type="match status" value="1"/>
</dbReference>
<evidence type="ECO:0000256" key="5">
    <source>
        <dbReference type="ARBA" id="ARBA00023186"/>
    </source>
</evidence>
<dbReference type="EMBL" id="JBEUOH010000018">
    <property type="protein sequence ID" value="KAL0870268.1"/>
    <property type="molecule type" value="Genomic_DNA"/>
</dbReference>
<keyword evidence="3" id="KW-0862">Zinc</keyword>
<dbReference type="NCBIfam" id="TIGR00382">
    <property type="entry name" value="clpX"/>
    <property type="match status" value="1"/>
</dbReference>
<evidence type="ECO:0000256" key="3">
    <source>
        <dbReference type="ARBA" id="ARBA00022833"/>
    </source>
</evidence>
<keyword evidence="4" id="KW-0067">ATP-binding</keyword>
<dbReference type="Pfam" id="PF26040">
    <property type="entry name" value="Zn_ribbon_CLPX_N"/>
    <property type="match status" value="1"/>
</dbReference>
<dbReference type="Pfam" id="PF10431">
    <property type="entry name" value="ClpB_D2-small"/>
    <property type="match status" value="1"/>
</dbReference>
<dbReference type="FunFam" id="3.40.50.300:FF:000378">
    <property type="entry name" value="ATP-dependent Clp protease ATP-binding subunit clpX-like, mitochondrial"/>
    <property type="match status" value="1"/>
</dbReference>
<keyword evidence="2" id="KW-0547">Nucleotide-binding</keyword>
<dbReference type="InterPro" id="IPR059067">
    <property type="entry name" value="Znf_ribbon_CLPX-like"/>
</dbReference>
<feature type="compositionally biased region" description="Pro residues" evidence="6">
    <location>
        <begin position="51"/>
        <end position="63"/>
    </location>
</feature>
<organism evidence="8 11">
    <name type="scientific">Loxostege sticticalis</name>
    <name type="common">Beet webworm moth</name>
    <dbReference type="NCBI Taxonomy" id="481309"/>
    <lineage>
        <taxon>Eukaryota</taxon>
        <taxon>Metazoa</taxon>
        <taxon>Ecdysozoa</taxon>
        <taxon>Arthropoda</taxon>
        <taxon>Hexapoda</taxon>
        <taxon>Insecta</taxon>
        <taxon>Pterygota</taxon>
        <taxon>Neoptera</taxon>
        <taxon>Endopterygota</taxon>
        <taxon>Lepidoptera</taxon>
        <taxon>Glossata</taxon>
        <taxon>Ditrysia</taxon>
        <taxon>Pyraloidea</taxon>
        <taxon>Crambidae</taxon>
        <taxon>Pyraustinae</taxon>
        <taxon>Loxostege</taxon>
    </lineage>
</organism>
<evidence type="ECO:0000256" key="1">
    <source>
        <dbReference type="ARBA" id="ARBA00022723"/>
    </source>
</evidence>
<protein>
    <recommendedName>
        <fullName evidence="7">ClpX-type ZB domain-containing protein</fullName>
    </recommendedName>
</protein>
<dbReference type="PANTHER" id="PTHR48102:SF7">
    <property type="entry name" value="ATP-DEPENDENT CLP PROTEASE ATP-BINDING SUBUNIT CLPX-LIKE, MITOCHONDRIAL"/>
    <property type="match status" value="1"/>
</dbReference>
<dbReference type="Proteomes" id="UP001549920">
    <property type="component" value="Unassembled WGS sequence"/>
</dbReference>
<gene>
    <name evidence="9" type="ORF">ABMA27_005299</name>
    <name evidence="8" type="ORF">ABMA28_005503</name>
</gene>
<dbReference type="InterPro" id="IPR050052">
    <property type="entry name" value="ATP-dep_Clp_protease_ClpX"/>
</dbReference>